<name>A0ABX0A7Y3_9BACI</name>
<dbReference type="InterPro" id="IPR024079">
    <property type="entry name" value="MetalloPept_cat_dom_sf"/>
</dbReference>
<evidence type="ECO:0000256" key="2">
    <source>
        <dbReference type="ARBA" id="ARBA00022525"/>
    </source>
</evidence>
<reference evidence="4 5" key="1">
    <citation type="submission" date="2020-01" db="EMBL/GenBank/DDBJ databases">
        <title>A novel Bacillus sp. from Pasinler.</title>
        <authorList>
            <person name="Adiguzel A."/>
            <person name="Ay H."/>
            <person name="Baltaci M.O."/>
        </authorList>
    </citation>
    <scope>NUCLEOTIDE SEQUENCE [LARGE SCALE GENOMIC DNA]</scope>
    <source>
        <strain evidence="4 5">P1</strain>
    </source>
</reference>
<feature type="domain" description="ATLF-like" evidence="3">
    <location>
        <begin position="46"/>
        <end position="208"/>
    </location>
</feature>
<accession>A0ABX0A7Y3</accession>
<dbReference type="EMBL" id="JAACYS010000017">
    <property type="protein sequence ID" value="NCU17242.1"/>
    <property type="molecule type" value="Genomic_DNA"/>
</dbReference>
<comment type="subcellular location">
    <subcellularLocation>
        <location evidence="1">Secreted</location>
    </subcellularLocation>
</comment>
<comment type="caution">
    <text evidence="4">The sequence shown here is derived from an EMBL/GenBank/DDBJ whole genome shotgun (WGS) entry which is preliminary data.</text>
</comment>
<dbReference type="Pfam" id="PF07737">
    <property type="entry name" value="ATLF"/>
    <property type="match status" value="1"/>
</dbReference>
<dbReference type="Gene3D" id="3.40.390.10">
    <property type="entry name" value="Collagenase (Catalytic Domain)"/>
    <property type="match status" value="1"/>
</dbReference>
<organism evidence="4 5">
    <name type="scientific">Pallidibacillus pasinlerensis</name>
    <dbReference type="NCBI Taxonomy" id="2703818"/>
    <lineage>
        <taxon>Bacteria</taxon>
        <taxon>Bacillati</taxon>
        <taxon>Bacillota</taxon>
        <taxon>Bacilli</taxon>
        <taxon>Bacillales</taxon>
        <taxon>Bacillaceae</taxon>
        <taxon>Pallidibacillus</taxon>
    </lineage>
</organism>
<proteinExistence type="predicted"/>
<dbReference type="CDD" id="cd20183">
    <property type="entry name" value="M34_PPEP"/>
    <property type="match status" value="1"/>
</dbReference>
<evidence type="ECO:0000313" key="5">
    <source>
        <dbReference type="Proteomes" id="UP000743899"/>
    </source>
</evidence>
<protein>
    <submittedName>
        <fullName evidence="4">Toxin</fullName>
    </submittedName>
</protein>
<dbReference type="SUPFAM" id="SSF55486">
    <property type="entry name" value="Metalloproteases ('zincins'), catalytic domain"/>
    <property type="match status" value="1"/>
</dbReference>
<evidence type="ECO:0000259" key="3">
    <source>
        <dbReference type="PROSITE" id="PS51995"/>
    </source>
</evidence>
<evidence type="ECO:0000313" key="4">
    <source>
        <dbReference type="EMBL" id="NCU17242.1"/>
    </source>
</evidence>
<dbReference type="Proteomes" id="UP000743899">
    <property type="component" value="Unassembled WGS sequence"/>
</dbReference>
<sequence>MKRYPILIYLMLIIVYFPQSEAKFNYTFLKDLIHSNFYKKMELESSKFLDYIIMVPTEEFDEHAVKQMVQRIDQLPRELLEKIAKKRIVIIFFQGKLTDLPTTNNLAGLIPRGYAKTGPTWDDVPGAGGNRTVHVKIGASDYGNGHSSVNLELHELAHSIDKIVFNKIRENSYFLSVWRLEARILFEERDYFFQYPEEYLLKVLLTFT</sequence>
<keyword evidence="5" id="KW-1185">Reference proteome</keyword>
<dbReference type="InterPro" id="IPR014781">
    <property type="entry name" value="Anthrax_toxin_lethal/edema_N/C"/>
</dbReference>
<dbReference type="InterPro" id="IPR047568">
    <property type="entry name" value="ATLF-like_dom"/>
</dbReference>
<dbReference type="PROSITE" id="PS51995">
    <property type="entry name" value="ATLF"/>
    <property type="match status" value="1"/>
</dbReference>
<evidence type="ECO:0000256" key="1">
    <source>
        <dbReference type="ARBA" id="ARBA00004613"/>
    </source>
</evidence>
<gene>
    <name evidence="4" type="ORF">GW534_05575</name>
</gene>
<keyword evidence="2" id="KW-0964">Secreted</keyword>